<proteinExistence type="predicted"/>
<evidence type="ECO:0000256" key="1">
    <source>
        <dbReference type="SAM" id="MobiDB-lite"/>
    </source>
</evidence>
<sequence>MRTAQAYGAHRSGTGGAATVVVMTEQQPPEWGAPQPAEQAARPSWTARKTVAAVAIAVAIAGAGGVAIYAASGTGQQNAGMGPGGMGGTPPDGQGGMRAFGLGTGTTTHGEFQTGEVTAISDTSVEVKSTDGYTKTYVVDAGTVAEGVEKGDTVTVIATTEDGKSVASSVVEPGQRGQRAGQAPPTR</sequence>
<evidence type="ECO:0000256" key="2">
    <source>
        <dbReference type="SAM" id="Phobius"/>
    </source>
</evidence>
<organism evidence="3 4">
    <name type="scientific">Lentzea pudingi</name>
    <dbReference type="NCBI Taxonomy" id="1789439"/>
    <lineage>
        <taxon>Bacteria</taxon>
        <taxon>Bacillati</taxon>
        <taxon>Actinomycetota</taxon>
        <taxon>Actinomycetes</taxon>
        <taxon>Pseudonocardiales</taxon>
        <taxon>Pseudonocardiaceae</taxon>
        <taxon>Lentzea</taxon>
    </lineage>
</organism>
<name>A0ABQ2HUR9_9PSEU</name>
<comment type="caution">
    <text evidence="3">The sequence shown here is derived from an EMBL/GenBank/DDBJ whole genome shotgun (WGS) entry which is preliminary data.</text>
</comment>
<dbReference type="EMBL" id="BMNC01000004">
    <property type="protein sequence ID" value="GGM92181.1"/>
    <property type="molecule type" value="Genomic_DNA"/>
</dbReference>
<feature type="region of interest" description="Disordered" evidence="1">
    <location>
        <begin position="163"/>
        <end position="187"/>
    </location>
</feature>
<feature type="transmembrane region" description="Helical" evidence="2">
    <location>
        <begin position="51"/>
        <end position="71"/>
    </location>
</feature>
<dbReference type="Proteomes" id="UP000597656">
    <property type="component" value="Unassembled WGS sequence"/>
</dbReference>
<accession>A0ABQ2HUR9</accession>
<keyword evidence="2" id="KW-0472">Membrane</keyword>
<protein>
    <recommendedName>
        <fullName evidence="5">DUF5666 domain-containing protein</fullName>
    </recommendedName>
</protein>
<evidence type="ECO:0000313" key="3">
    <source>
        <dbReference type="EMBL" id="GGM92181.1"/>
    </source>
</evidence>
<keyword evidence="2" id="KW-0812">Transmembrane</keyword>
<keyword evidence="4" id="KW-1185">Reference proteome</keyword>
<keyword evidence="2" id="KW-1133">Transmembrane helix</keyword>
<evidence type="ECO:0008006" key="5">
    <source>
        <dbReference type="Google" id="ProtNLM"/>
    </source>
</evidence>
<gene>
    <name evidence="3" type="ORF">GCM10011609_31930</name>
</gene>
<reference evidence="4" key="1">
    <citation type="journal article" date="2019" name="Int. J. Syst. Evol. Microbiol.">
        <title>The Global Catalogue of Microorganisms (GCM) 10K type strain sequencing project: providing services to taxonomists for standard genome sequencing and annotation.</title>
        <authorList>
            <consortium name="The Broad Institute Genomics Platform"/>
            <consortium name="The Broad Institute Genome Sequencing Center for Infectious Disease"/>
            <person name="Wu L."/>
            <person name="Ma J."/>
        </authorList>
    </citation>
    <scope>NUCLEOTIDE SEQUENCE [LARGE SCALE GENOMIC DNA]</scope>
    <source>
        <strain evidence="4">CGMCC 4.7319</strain>
    </source>
</reference>
<evidence type="ECO:0000313" key="4">
    <source>
        <dbReference type="Proteomes" id="UP000597656"/>
    </source>
</evidence>